<comment type="catalytic activity">
    <reaction evidence="2">
        <text>1,6-anhydro-N-acetyl-beta-muramate + ATP + H2O = N-acetyl-D-muramate 6-phosphate + ADP + H(+)</text>
        <dbReference type="Rhea" id="RHEA:24952"/>
        <dbReference type="ChEBI" id="CHEBI:15377"/>
        <dbReference type="ChEBI" id="CHEBI:15378"/>
        <dbReference type="ChEBI" id="CHEBI:30616"/>
        <dbReference type="ChEBI" id="CHEBI:58690"/>
        <dbReference type="ChEBI" id="CHEBI:58722"/>
        <dbReference type="ChEBI" id="CHEBI:456216"/>
        <dbReference type="EC" id="2.7.1.170"/>
    </reaction>
</comment>
<accession>A0ABV0KGJ1</accession>
<gene>
    <name evidence="2" type="primary">anmK</name>
    <name evidence="4" type="ORF">NDI38_07865</name>
</gene>
<keyword evidence="2 4" id="KW-0808">Transferase</keyword>
<reference evidence="4 5" key="1">
    <citation type="submission" date="2022-04" db="EMBL/GenBank/DDBJ databases">
        <title>Positive selection, recombination, and allopatry shape intraspecific diversity of widespread and dominant cyanobacteria.</title>
        <authorList>
            <person name="Wei J."/>
            <person name="Shu W."/>
            <person name="Hu C."/>
        </authorList>
    </citation>
    <scope>NUCLEOTIDE SEQUENCE [LARGE SCALE GENOMIC DNA]</scope>
    <source>
        <strain evidence="4 5">AS-A4</strain>
    </source>
</reference>
<dbReference type="NCBIfam" id="NF007143">
    <property type="entry name" value="PRK09585.2-2"/>
    <property type="match status" value="1"/>
</dbReference>
<dbReference type="InterPro" id="IPR043129">
    <property type="entry name" value="ATPase_NBD"/>
</dbReference>
<evidence type="ECO:0000313" key="4">
    <source>
        <dbReference type="EMBL" id="MEP1058353.1"/>
    </source>
</evidence>
<sequence length="434" mass="45750">MALVIGLMSGTSVDGIDAALVDLSDATGTLAVTLLAGATYPYPTELRAQILAVCGGASLSMADLADLDDAIAHQFAQAAIAIQTGHPTAVLIGSHGQTVYHRPPKPRRGEESAVGERAPTPYPSPLTPHSLGYSLQLGRGEAIANATGITTISNFRAADIAAGGHGAPLVPAVDVALLSHPTLNRCVQNIGGIGNVAYLPARGQKAMGRWGDGMMEQEKLTTQNASPLPTPYPPRPLSPLGWDTGPGNVLLDLAVQTFSNGTKTYDKDGNWAASGTPCEALVDRWLQQPFFQQQPPKSTGRELFGAAYLHQCVADAEAHSLTHADILATLTALTVDSIVHSYCHFLPQLPDQVLLCGGGSKNLYLKQRLQRQLGDIPVLTTDDVGLNAEFKEAIAFAVLAYWRQQGIPGNLPEATGAQNPVLLGDIHSVYRRGA</sequence>
<dbReference type="GO" id="GO:0016301">
    <property type="term" value="F:kinase activity"/>
    <property type="evidence" value="ECO:0007669"/>
    <property type="project" value="UniProtKB-KW"/>
</dbReference>
<protein>
    <recommendedName>
        <fullName evidence="2">Anhydro-N-acetylmuramic acid kinase</fullName>
        <ecNumber evidence="2">2.7.1.170</ecNumber>
    </recommendedName>
    <alternativeName>
        <fullName evidence="2">AnhMurNAc kinase</fullName>
    </alternativeName>
</protein>
<evidence type="ECO:0000313" key="5">
    <source>
        <dbReference type="Proteomes" id="UP001476950"/>
    </source>
</evidence>
<evidence type="ECO:0000256" key="1">
    <source>
        <dbReference type="ARBA" id="ARBA00022777"/>
    </source>
</evidence>
<keyword evidence="2" id="KW-0067">ATP-binding</keyword>
<dbReference type="PANTHER" id="PTHR30605">
    <property type="entry name" value="ANHYDRO-N-ACETYLMURAMIC ACID KINASE"/>
    <property type="match status" value="1"/>
</dbReference>
<name>A0ABV0KGJ1_9CYAN</name>
<dbReference type="CDD" id="cd24050">
    <property type="entry name" value="ASKHA_NBD_ANMK"/>
    <property type="match status" value="1"/>
</dbReference>
<comment type="similarity">
    <text evidence="2">Belongs to the anhydro-N-acetylmuramic acid kinase family.</text>
</comment>
<keyword evidence="1 2" id="KW-0418">Kinase</keyword>
<evidence type="ECO:0000256" key="3">
    <source>
        <dbReference type="SAM" id="MobiDB-lite"/>
    </source>
</evidence>
<dbReference type="SUPFAM" id="SSF53067">
    <property type="entry name" value="Actin-like ATPase domain"/>
    <property type="match status" value="1"/>
</dbReference>
<keyword evidence="5" id="KW-1185">Reference proteome</keyword>
<feature type="binding site" evidence="2">
    <location>
        <begin position="10"/>
        <end position="17"/>
    </location>
    <ligand>
        <name>ATP</name>
        <dbReference type="ChEBI" id="CHEBI:30616"/>
    </ligand>
</feature>
<dbReference type="EMBL" id="JAMPLM010000004">
    <property type="protein sequence ID" value="MEP1058353.1"/>
    <property type="molecule type" value="Genomic_DNA"/>
</dbReference>
<organism evidence="4 5">
    <name type="scientific">Stenomitos frigidus AS-A4</name>
    <dbReference type="NCBI Taxonomy" id="2933935"/>
    <lineage>
        <taxon>Bacteria</taxon>
        <taxon>Bacillati</taxon>
        <taxon>Cyanobacteriota</taxon>
        <taxon>Cyanophyceae</taxon>
        <taxon>Leptolyngbyales</taxon>
        <taxon>Leptolyngbyaceae</taxon>
        <taxon>Stenomitos</taxon>
    </lineage>
</organism>
<dbReference type="Proteomes" id="UP001476950">
    <property type="component" value="Unassembled WGS sequence"/>
</dbReference>
<dbReference type="InterPro" id="IPR005338">
    <property type="entry name" value="Anhydro_N_Ac-Mur_kinase"/>
</dbReference>
<dbReference type="HAMAP" id="MF_01270">
    <property type="entry name" value="AnhMurNAc_kinase"/>
    <property type="match status" value="1"/>
</dbReference>
<dbReference type="RefSeq" id="WP_190455241.1">
    <property type="nucleotide sequence ID" value="NZ_JAMPLM010000004.1"/>
</dbReference>
<evidence type="ECO:0000256" key="2">
    <source>
        <dbReference type="HAMAP-Rule" id="MF_01270"/>
    </source>
</evidence>
<comment type="pathway">
    <text evidence="2">Amino-sugar metabolism; 1,6-anhydro-N-acetylmuramate degradation.</text>
</comment>
<proteinExistence type="inferred from homology"/>
<dbReference type="Pfam" id="PF03702">
    <property type="entry name" value="AnmK"/>
    <property type="match status" value="3"/>
</dbReference>
<feature type="region of interest" description="Disordered" evidence="3">
    <location>
        <begin position="96"/>
        <end position="126"/>
    </location>
</feature>
<keyword evidence="2" id="KW-0547">Nucleotide-binding</keyword>
<dbReference type="EC" id="2.7.1.170" evidence="2"/>
<comment type="function">
    <text evidence="2">Catalyzes the specific phosphorylation of 1,6-anhydro-N-acetylmuramic acid (anhMurNAc) with the simultaneous cleavage of the 1,6-anhydro ring, generating MurNAc-6-P. Is required for the utilization of anhMurNAc either imported from the medium or derived from its own cell wall murein, and thus plays a role in cell wall recycling.</text>
</comment>
<dbReference type="PANTHER" id="PTHR30605:SF0">
    <property type="entry name" value="ANHYDRO-N-ACETYLMURAMIC ACID KINASE"/>
    <property type="match status" value="1"/>
</dbReference>
<comment type="pathway">
    <text evidence="2">Cell wall biogenesis; peptidoglycan recycling.</text>
</comment>
<comment type="caution">
    <text evidence="4">The sequence shown here is derived from an EMBL/GenBank/DDBJ whole genome shotgun (WGS) entry which is preliminary data.</text>
</comment>
<dbReference type="Gene3D" id="3.30.420.40">
    <property type="match status" value="2"/>
</dbReference>
<keyword evidence="2" id="KW-0119">Carbohydrate metabolism</keyword>